<dbReference type="Gene3D" id="3.30.420.10">
    <property type="entry name" value="Ribonuclease H-like superfamily/Ribonuclease H"/>
    <property type="match status" value="1"/>
</dbReference>
<evidence type="ECO:0000259" key="19">
    <source>
        <dbReference type="SMART" id="SM00475"/>
    </source>
</evidence>
<dbReference type="FunFam" id="3.30.420.10:FF:000026">
    <property type="entry name" value="DNA polymerase I"/>
    <property type="match status" value="1"/>
</dbReference>
<accession>A0A7G1QB30</accession>
<name>A0A7G1QB30_9GAMM</name>
<dbReference type="Pfam" id="PF01612">
    <property type="entry name" value="DNA_pol_A_exo1"/>
    <property type="match status" value="1"/>
</dbReference>
<evidence type="ECO:0000259" key="20">
    <source>
        <dbReference type="SMART" id="SM00482"/>
    </source>
</evidence>
<dbReference type="InterPro" id="IPR012337">
    <property type="entry name" value="RNaseH-like_sf"/>
</dbReference>
<evidence type="ECO:0000256" key="16">
    <source>
        <dbReference type="NCBIfam" id="TIGR00593"/>
    </source>
</evidence>
<keyword evidence="5 17" id="KW-0808">Transferase</keyword>
<keyword evidence="7 17" id="KW-0235">DNA replication</keyword>
<dbReference type="SUPFAM" id="SSF88723">
    <property type="entry name" value="PIN domain-like"/>
    <property type="match status" value="1"/>
</dbReference>
<evidence type="ECO:0000256" key="13">
    <source>
        <dbReference type="ARBA" id="ARBA00023125"/>
    </source>
</evidence>
<keyword evidence="6 17" id="KW-0548">Nucleotidyltransferase</keyword>
<evidence type="ECO:0000256" key="4">
    <source>
        <dbReference type="ARBA" id="ARBA00020311"/>
    </source>
</evidence>
<dbReference type="PANTHER" id="PTHR10133:SF27">
    <property type="entry name" value="DNA POLYMERASE NU"/>
    <property type="match status" value="1"/>
</dbReference>
<evidence type="ECO:0000256" key="2">
    <source>
        <dbReference type="ARBA" id="ARBA00011541"/>
    </source>
</evidence>
<dbReference type="InterPro" id="IPR002562">
    <property type="entry name" value="3'-5'_exonuclease_dom"/>
</dbReference>
<keyword evidence="22" id="KW-1185">Reference proteome</keyword>
<dbReference type="EMBL" id="LR778175">
    <property type="protein sequence ID" value="CAB1276874.1"/>
    <property type="molecule type" value="Genomic_DNA"/>
</dbReference>
<keyword evidence="9 17" id="KW-0227">DNA damage</keyword>
<dbReference type="FunFam" id="3.40.50.1010:FF:000001">
    <property type="entry name" value="DNA polymerase I"/>
    <property type="match status" value="1"/>
</dbReference>
<comment type="subunit">
    <text evidence="2">Single-chain monomer with multiple functions.</text>
</comment>
<dbReference type="InterPro" id="IPR036397">
    <property type="entry name" value="RNaseH_sf"/>
</dbReference>
<dbReference type="GO" id="GO:0008409">
    <property type="term" value="F:5'-3' exonuclease activity"/>
    <property type="evidence" value="ECO:0007669"/>
    <property type="project" value="UniProtKB-UniRule"/>
</dbReference>
<dbReference type="PROSITE" id="PS00447">
    <property type="entry name" value="DNA_POLYMERASE_A"/>
    <property type="match status" value="1"/>
</dbReference>
<dbReference type="InterPro" id="IPR018320">
    <property type="entry name" value="DNA_polymerase_1"/>
</dbReference>
<dbReference type="InterPro" id="IPR019760">
    <property type="entry name" value="DNA-dir_DNA_pol_A_CS"/>
</dbReference>
<dbReference type="GO" id="GO:0006261">
    <property type="term" value="P:DNA-templated DNA replication"/>
    <property type="evidence" value="ECO:0007669"/>
    <property type="project" value="UniProtKB-UniRule"/>
</dbReference>
<dbReference type="CDD" id="cd09898">
    <property type="entry name" value="H3TH_53EXO"/>
    <property type="match status" value="1"/>
</dbReference>
<dbReference type="FunFam" id="1.20.1060.10:FF:000001">
    <property type="entry name" value="DNA polymerase I"/>
    <property type="match status" value="1"/>
</dbReference>
<dbReference type="Gene3D" id="3.40.50.1010">
    <property type="entry name" value="5'-nuclease"/>
    <property type="match status" value="1"/>
</dbReference>
<keyword evidence="12 17" id="KW-0239">DNA-directed DNA polymerase</keyword>
<sequence length="900" mass="101547">MKAPTLILVDGSFYLFRAFHALPPLTTSYGQPTGAIYGVANMLRGLINEYQPQYIGVMFDAKGKTFRHDLYDSYKAHRPSIPDELAAQIQLLHELIHALGFPLLCIEGVEADDVIGTLAKQASTQGMMTIISSGDKDLAQLVNHQITLINPMNQTKLNPEGVKEKFGVFPEQIIDYLILMGDSSDNIPGVPGIGPKTAAKLLNQYGTLDSLLENIEEIKGKLGENLRAHQNQFPLVKQLTTICTDIPLDLTAADLKPSEADTTTLLELYKKLEFKTWLTQLEEFSKENNDLLDPTLTSAPRYETIFTLEALSIWLARLKKAKLFAFDLETNSLNYKEAEIVGLSFAITPNEAAYVPVGHYYLAAPTQLSCEEVLKKLKPLLEDLSLGKIGQNLKFDRNVLANYEISLEGIIHDSMLESYVWNSTGSRHNLDALALKYLQRSTITFEEITGKGSKKLTFDQVEIEKATIYAAEDADISLQLHHYFWPKLQQQPSLYQLYQTLEIPLIPVLSHMECHGVQIDKDLLKAQSDKLTTQLKELEQSVFEFAGESFNLASPKQLQTILYDKLNLPAVRKTPTGQASTSETVLQELAHIHPLPRLILEYRTLHKLKTTYTDRLPLQINPSTRRIHTSYHQAAVSTGRLSSSDPNLQNIPIKTLEGRQIRQAFIAPLGYCLLAADYSQIELRIMAHLSNDEGLLSAFNQGEDIHQRTAAEIFSTPLNQVTLDQRRSAKAINFGLIYGMSAHGLVRELGVSYSDAQNYIDRYFQRYPKVKEYMDEICREARSQGYVETLFGRRLYLPEIHAKQPQQRRQAERVAINAPMQGSAADIIKKAMINTYQWLQNETYDTRMIMQVHDELVFEVPKDKLDTVIQKVQESMCTAAQLKVPLIVDIGYGLNWDTAH</sequence>
<feature type="domain" description="DNA-directed DNA polymerase family A palm" evidence="20">
    <location>
        <begin position="658"/>
        <end position="864"/>
    </location>
</feature>
<dbReference type="InterPro" id="IPR008918">
    <property type="entry name" value="HhH2"/>
</dbReference>
<dbReference type="SMART" id="SM00279">
    <property type="entry name" value="HhH2"/>
    <property type="match status" value="1"/>
</dbReference>
<evidence type="ECO:0000256" key="15">
    <source>
        <dbReference type="ARBA" id="ARBA00049244"/>
    </source>
</evidence>
<evidence type="ECO:0000256" key="10">
    <source>
        <dbReference type="ARBA" id="ARBA00022801"/>
    </source>
</evidence>
<organism evidence="21 22">
    <name type="scientific">Candidatus Nitrosacidococcus tergens</name>
    <dbReference type="NCBI Taxonomy" id="553981"/>
    <lineage>
        <taxon>Bacteria</taxon>
        <taxon>Pseudomonadati</taxon>
        <taxon>Pseudomonadota</taxon>
        <taxon>Gammaproteobacteria</taxon>
        <taxon>Chromatiales</taxon>
        <taxon>Chromatiaceae</taxon>
        <taxon>Candidatus Nitrosacidococcus</taxon>
    </lineage>
</organism>
<dbReference type="InterPro" id="IPR001098">
    <property type="entry name" value="DNA-dir_DNA_pol_A_palm_dom"/>
</dbReference>
<evidence type="ECO:0000256" key="12">
    <source>
        <dbReference type="ARBA" id="ARBA00022932"/>
    </source>
</evidence>
<evidence type="ECO:0000256" key="5">
    <source>
        <dbReference type="ARBA" id="ARBA00022679"/>
    </source>
</evidence>
<dbReference type="AlphaFoldDB" id="A0A7G1QB30"/>
<dbReference type="GO" id="GO:0008408">
    <property type="term" value="F:3'-5' exonuclease activity"/>
    <property type="evidence" value="ECO:0007669"/>
    <property type="project" value="UniProtKB-UniRule"/>
</dbReference>
<dbReference type="Pfam" id="PF01367">
    <property type="entry name" value="5_3_exonuc"/>
    <property type="match status" value="1"/>
</dbReference>
<dbReference type="Gene3D" id="1.10.150.20">
    <property type="entry name" value="5' to 3' exonuclease, C-terminal subdomain"/>
    <property type="match status" value="2"/>
</dbReference>
<evidence type="ECO:0000256" key="1">
    <source>
        <dbReference type="ARBA" id="ARBA00007705"/>
    </source>
</evidence>
<dbReference type="FunFam" id="1.10.150.20:FF:000002">
    <property type="entry name" value="DNA polymerase I"/>
    <property type="match status" value="1"/>
</dbReference>
<dbReference type="Proteomes" id="UP000516072">
    <property type="component" value="Chromosome"/>
</dbReference>
<evidence type="ECO:0000313" key="21">
    <source>
        <dbReference type="EMBL" id="CAB1276874.1"/>
    </source>
</evidence>
<dbReference type="GO" id="GO:0006302">
    <property type="term" value="P:double-strand break repair"/>
    <property type="evidence" value="ECO:0007669"/>
    <property type="project" value="TreeGrafter"/>
</dbReference>
<dbReference type="Pfam" id="PF02739">
    <property type="entry name" value="5_3_exonuc_N"/>
    <property type="match status" value="1"/>
</dbReference>
<dbReference type="CDD" id="cd06139">
    <property type="entry name" value="DNA_polA_I_Ecoli_like_exo"/>
    <property type="match status" value="1"/>
</dbReference>
<evidence type="ECO:0000256" key="7">
    <source>
        <dbReference type="ARBA" id="ARBA00022705"/>
    </source>
</evidence>
<dbReference type="InterPro" id="IPR020046">
    <property type="entry name" value="5-3_exonucl_a-hlix_arch_N"/>
</dbReference>
<dbReference type="RefSeq" id="WP_197744075.1">
    <property type="nucleotide sequence ID" value="NZ_LR778175.1"/>
</dbReference>
<dbReference type="InterPro" id="IPR029060">
    <property type="entry name" value="PIN-like_dom_sf"/>
</dbReference>
<evidence type="ECO:0000256" key="14">
    <source>
        <dbReference type="ARBA" id="ARBA00023204"/>
    </source>
</evidence>
<evidence type="ECO:0000313" key="22">
    <source>
        <dbReference type="Proteomes" id="UP000516072"/>
    </source>
</evidence>
<reference evidence="21 22" key="1">
    <citation type="submission" date="2020-03" db="EMBL/GenBank/DDBJ databases">
        <authorList>
            <person name="Picone N."/>
        </authorList>
    </citation>
    <scope>NUCLEOTIDE SEQUENCE [LARGE SCALE GENOMIC DNA]</scope>
    <source>
        <strain evidence="21">NSCAC1</strain>
    </source>
</reference>
<evidence type="ECO:0000256" key="8">
    <source>
        <dbReference type="ARBA" id="ARBA00022722"/>
    </source>
</evidence>
<dbReference type="SUPFAM" id="SSF53098">
    <property type="entry name" value="Ribonuclease H-like"/>
    <property type="match status" value="1"/>
</dbReference>
<keyword evidence="8" id="KW-0540">Nuclease</keyword>
<comment type="function">
    <text evidence="17">In addition to polymerase activity, this DNA polymerase exhibits 3'-5' and 5'-3' exonuclease activity.</text>
</comment>
<dbReference type="CDD" id="cd09859">
    <property type="entry name" value="PIN_53EXO"/>
    <property type="match status" value="1"/>
</dbReference>
<dbReference type="SUPFAM" id="SSF56672">
    <property type="entry name" value="DNA/RNA polymerases"/>
    <property type="match status" value="1"/>
</dbReference>
<evidence type="ECO:0000256" key="9">
    <source>
        <dbReference type="ARBA" id="ARBA00022763"/>
    </source>
</evidence>
<dbReference type="KEGG" id="ntg:NSCAC_1388"/>
<evidence type="ECO:0000256" key="3">
    <source>
        <dbReference type="ARBA" id="ARBA00012417"/>
    </source>
</evidence>
<proteinExistence type="inferred from homology"/>
<dbReference type="SMART" id="SM00474">
    <property type="entry name" value="35EXOc"/>
    <property type="match status" value="1"/>
</dbReference>
<keyword evidence="10 17" id="KW-0378">Hydrolase</keyword>
<gene>
    <name evidence="17 21" type="primary">polA</name>
    <name evidence="21" type="ORF">NSCAC_1388</name>
</gene>
<dbReference type="FunFam" id="1.10.150.20:FF:000003">
    <property type="entry name" value="DNA polymerase I"/>
    <property type="match status" value="1"/>
</dbReference>
<dbReference type="GO" id="GO:0003887">
    <property type="term" value="F:DNA-directed DNA polymerase activity"/>
    <property type="evidence" value="ECO:0007669"/>
    <property type="project" value="UniProtKB-UniRule"/>
</dbReference>
<dbReference type="InterPro" id="IPR043502">
    <property type="entry name" value="DNA/RNA_pol_sf"/>
</dbReference>
<evidence type="ECO:0000256" key="11">
    <source>
        <dbReference type="ARBA" id="ARBA00022839"/>
    </source>
</evidence>
<dbReference type="Gene3D" id="3.30.70.370">
    <property type="match status" value="1"/>
</dbReference>
<keyword evidence="14 17" id="KW-0234">DNA repair</keyword>
<dbReference type="SUPFAM" id="SSF47807">
    <property type="entry name" value="5' to 3' exonuclease, C-terminal subdomain"/>
    <property type="match status" value="1"/>
</dbReference>
<dbReference type="EC" id="2.7.7.7" evidence="3 16"/>
<dbReference type="Pfam" id="PF00476">
    <property type="entry name" value="DNA_pol_A"/>
    <property type="match status" value="1"/>
</dbReference>
<feature type="domain" description="5'-3' exonuclease" evidence="19">
    <location>
        <begin position="1"/>
        <end position="258"/>
    </location>
</feature>
<dbReference type="InterPro" id="IPR020045">
    <property type="entry name" value="DNA_polI_H3TH"/>
</dbReference>
<dbReference type="PRINTS" id="PR00868">
    <property type="entry name" value="DNAPOLI"/>
</dbReference>
<dbReference type="NCBIfam" id="TIGR00593">
    <property type="entry name" value="pola"/>
    <property type="match status" value="1"/>
</dbReference>
<dbReference type="InterPro" id="IPR036279">
    <property type="entry name" value="5-3_exonuclease_C_sf"/>
</dbReference>
<dbReference type="InterPro" id="IPR002298">
    <property type="entry name" value="DNA_polymerase_A"/>
</dbReference>
<evidence type="ECO:0000256" key="17">
    <source>
        <dbReference type="RuleBase" id="RU004460"/>
    </source>
</evidence>
<feature type="domain" description="3'-5' exonuclease" evidence="18">
    <location>
        <begin position="302"/>
        <end position="489"/>
    </location>
</feature>
<keyword evidence="13 17" id="KW-0238">DNA-binding</keyword>
<comment type="catalytic activity">
    <reaction evidence="15 17">
        <text>DNA(n) + a 2'-deoxyribonucleoside 5'-triphosphate = DNA(n+1) + diphosphate</text>
        <dbReference type="Rhea" id="RHEA:22508"/>
        <dbReference type="Rhea" id="RHEA-COMP:17339"/>
        <dbReference type="Rhea" id="RHEA-COMP:17340"/>
        <dbReference type="ChEBI" id="CHEBI:33019"/>
        <dbReference type="ChEBI" id="CHEBI:61560"/>
        <dbReference type="ChEBI" id="CHEBI:173112"/>
        <dbReference type="EC" id="2.7.7.7"/>
    </reaction>
</comment>
<keyword evidence="11 17" id="KW-0269">Exonuclease</keyword>
<dbReference type="GO" id="GO:0003677">
    <property type="term" value="F:DNA binding"/>
    <property type="evidence" value="ECO:0007669"/>
    <property type="project" value="UniProtKB-UniRule"/>
</dbReference>
<dbReference type="NCBIfam" id="NF004397">
    <property type="entry name" value="PRK05755.1"/>
    <property type="match status" value="1"/>
</dbReference>
<dbReference type="InterPro" id="IPR002421">
    <property type="entry name" value="5-3_exonuclease"/>
</dbReference>
<comment type="similarity">
    <text evidence="1 17">Belongs to the DNA polymerase type-A family.</text>
</comment>
<dbReference type="Gene3D" id="1.20.1060.10">
    <property type="entry name" value="Taq DNA Polymerase, Chain T, domain 4"/>
    <property type="match status" value="1"/>
</dbReference>
<dbReference type="SMART" id="SM00482">
    <property type="entry name" value="POLAc"/>
    <property type="match status" value="1"/>
</dbReference>
<evidence type="ECO:0000259" key="18">
    <source>
        <dbReference type="SMART" id="SM00474"/>
    </source>
</evidence>
<dbReference type="CDD" id="cd08637">
    <property type="entry name" value="DNA_pol_A_pol_I_C"/>
    <property type="match status" value="1"/>
</dbReference>
<evidence type="ECO:0000256" key="6">
    <source>
        <dbReference type="ARBA" id="ARBA00022695"/>
    </source>
</evidence>
<protein>
    <recommendedName>
        <fullName evidence="4 16">DNA polymerase I</fullName>
        <ecNumber evidence="3 16">2.7.7.7</ecNumber>
    </recommendedName>
</protein>
<dbReference type="SMART" id="SM00475">
    <property type="entry name" value="53EXOc"/>
    <property type="match status" value="1"/>
</dbReference>
<dbReference type="PANTHER" id="PTHR10133">
    <property type="entry name" value="DNA POLYMERASE I"/>
    <property type="match status" value="1"/>
</dbReference>